<comment type="caution">
    <text evidence="1">The sequence shown here is derived from an EMBL/GenBank/DDBJ whole genome shotgun (WGS) entry which is preliminary data.</text>
</comment>
<accession>A0ABW1RM80</accession>
<dbReference type="Proteomes" id="UP001596288">
    <property type="component" value="Unassembled WGS sequence"/>
</dbReference>
<dbReference type="RefSeq" id="WP_137611394.1">
    <property type="nucleotide sequence ID" value="NZ_BJDF01000009.1"/>
</dbReference>
<sequence>MTDKIDNKEEIQELILKIKDKREMWQLSPRPKNYKTLSVLNMNEDDIFDRIQENISLNNYSSGPLPDNHIPPVKGDIWIFGLVIVGMNCYLKFQDKPAGIIMWISIHEQEHTLNFPYSH</sequence>
<protein>
    <submittedName>
        <fullName evidence="1">Uncharacterized protein</fullName>
    </submittedName>
</protein>
<proteinExistence type="predicted"/>
<evidence type="ECO:0000313" key="2">
    <source>
        <dbReference type="Proteomes" id="UP001596288"/>
    </source>
</evidence>
<keyword evidence="2" id="KW-1185">Reference proteome</keyword>
<evidence type="ECO:0000313" key="1">
    <source>
        <dbReference type="EMBL" id="MFC6176252.1"/>
    </source>
</evidence>
<name>A0ABW1RM80_9LACO</name>
<reference evidence="2" key="1">
    <citation type="journal article" date="2019" name="Int. J. Syst. Evol. Microbiol.">
        <title>The Global Catalogue of Microorganisms (GCM) 10K type strain sequencing project: providing services to taxonomists for standard genome sequencing and annotation.</title>
        <authorList>
            <consortium name="The Broad Institute Genomics Platform"/>
            <consortium name="The Broad Institute Genome Sequencing Center for Infectious Disease"/>
            <person name="Wu L."/>
            <person name="Ma J."/>
        </authorList>
    </citation>
    <scope>NUCLEOTIDE SEQUENCE [LARGE SCALE GENOMIC DNA]</scope>
    <source>
        <strain evidence="2">CCM 8927</strain>
    </source>
</reference>
<gene>
    <name evidence="1" type="ORF">ACFQAV_05340</name>
</gene>
<dbReference type="EMBL" id="JBHSSF010000012">
    <property type="protein sequence ID" value="MFC6176252.1"/>
    <property type="molecule type" value="Genomic_DNA"/>
</dbReference>
<organism evidence="1 2">
    <name type="scientific">Companilactobacillus huachuanensis</name>
    <dbReference type="NCBI Taxonomy" id="2559914"/>
    <lineage>
        <taxon>Bacteria</taxon>
        <taxon>Bacillati</taxon>
        <taxon>Bacillota</taxon>
        <taxon>Bacilli</taxon>
        <taxon>Lactobacillales</taxon>
        <taxon>Lactobacillaceae</taxon>
        <taxon>Companilactobacillus</taxon>
    </lineage>
</organism>